<comment type="caution">
    <text evidence="1">The sequence shown here is derived from an EMBL/GenBank/DDBJ whole genome shotgun (WGS) entry which is preliminary data.</text>
</comment>
<reference evidence="1" key="1">
    <citation type="submission" date="2023-06" db="EMBL/GenBank/DDBJ databases">
        <title>Genomic of Parafulvivirga corallium.</title>
        <authorList>
            <person name="Wang G."/>
        </authorList>
    </citation>
    <scope>NUCLEOTIDE SEQUENCE</scope>
    <source>
        <strain evidence="1">BMA10</strain>
    </source>
</reference>
<name>A0ABT8KNQ7_9BACT</name>
<evidence type="ECO:0000313" key="2">
    <source>
        <dbReference type="Proteomes" id="UP001172082"/>
    </source>
</evidence>
<organism evidence="1 2">
    <name type="scientific">Splendidivirga corallicola</name>
    <dbReference type="NCBI Taxonomy" id="3051826"/>
    <lineage>
        <taxon>Bacteria</taxon>
        <taxon>Pseudomonadati</taxon>
        <taxon>Bacteroidota</taxon>
        <taxon>Cytophagia</taxon>
        <taxon>Cytophagales</taxon>
        <taxon>Splendidivirgaceae</taxon>
        <taxon>Splendidivirga</taxon>
    </lineage>
</organism>
<dbReference type="RefSeq" id="WP_346751206.1">
    <property type="nucleotide sequence ID" value="NZ_JAUJEA010000002.1"/>
</dbReference>
<accession>A0ABT8KNQ7</accession>
<protein>
    <submittedName>
        <fullName evidence="1">Uncharacterized protein</fullName>
    </submittedName>
</protein>
<keyword evidence="2" id="KW-1185">Reference proteome</keyword>
<proteinExistence type="predicted"/>
<gene>
    <name evidence="1" type="ORF">QQ008_07400</name>
</gene>
<dbReference type="EMBL" id="JAUJEA010000002">
    <property type="protein sequence ID" value="MDN5201180.1"/>
    <property type="molecule type" value="Genomic_DNA"/>
</dbReference>
<evidence type="ECO:0000313" key="1">
    <source>
        <dbReference type="EMBL" id="MDN5201180.1"/>
    </source>
</evidence>
<sequence>MMDKAIEINKRCPEECRDFSIMISNMRKGTLLLRWTTINIENIDNPVQCYHYECFNTDGTSQNCSVNYADQEEANEFFWSLKTLYQQQFASDHRHGRSKSTNSNSK</sequence>
<dbReference type="Proteomes" id="UP001172082">
    <property type="component" value="Unassembled WGS sequence"/>
</dbReference>